<evidence type="ECO:0000313" key="3">
    <source>
        <dbReference type="Proteomes" id="UP001195483"/>
    </source>
</evidence>
<evidence type="ECO:0000313" key="2">
    <source>
        <dbReference type="EMBL" id="KAK3576735.1"/>
    </source>
</evidence>
<evidence type="ECO:0000256" key="1">
    <source>
        <dbReference type="SAM" id="MobiDB-lite"/>
    </source>
</evidence>
<gene>
    <name evidence="2" type="ORF">CHS0354_005572</name>
</gene>
<proteinExistence type="predicted"/>
<reference evidence="2" key="2">
    <citation type="journal article" date="2021" name="Genome Biol. Evol.">
        <title>Developing a high-quality reference genome for a parasitic bivalve with doubly uniparental inheritance (Bivalvia: Unionida).</title>
        <authorList>
            <person name="Smith C.H."/>
        </authorList>
    </citation>
    <scope>NUCLEOTIDE SEQUENCE</scope>
    <source>
        <strain evidence="2">CHS0354</strain>
        <tissue evidence="2">Mantle</tissue>
    </source>
</reference>
<reference evidence="2" key="1">
    <citation type="journal article" date="2021" name="Genome Biol. Evol.">
        <title>A High-Quality Reference Genome for a Parasitic Bivalve with Doubly Uniparental Inheritance (Bivalvia: Unionida).</title>
        <authorList>
            <person name="Smith C.H."/>
        </authorList>
    </citation>
    <scope>NUCLEOTIDE SEQUENCE</scope>
    <source>
        <strain evidence="2">CHS0354</strain>
    </source>
</reference>
<accession>A0AAE0VHB9</accession>
<name>A0AAE0VHB9_9BIVA</name>
<sequence length="94" mass="10537">MDLRLDHIKDFRLDLSNGDRPTNVPLQGLTTEPQQGIYDWTQSRGMDLPMSLYEVLRLDPSNGDGPTNNPLQGLMAGPQQGGWTYQCHSSISYD</sequence>
<protein>
    <submittedName>
        <fullName evidence="2">Uncharacterized protein</fullName>
    </submittedName>
</protein>
<dbReference type="EMBL" id="JAEAOA010000394">
    <property type="protein sequence ID" value="KAK3576735.1"/>
    <property type="molecule type" value="Genomic_DNA"/>
</dbReference>
<reference evidence="2" key="3">
    <citation type="submission" date="2023-05" db="EMBL/GenBank/DDBJ databases">
        <authorList>
            <person name="Smith C.H."/>
        </authorList>
    </citation>
    <scope>NUCLEOTIDE SEQUENCE</scope>
    <source>
        <strain evidence="2">CHS0354</strain>
        <tissue evidence="2">Mantle</tissue>
    </source>
</reference>
<comment type="caution">
    <text evidence="2">The sequence shown here is derived from an EMBL/GenBank/DDBJ whole genome shotgun (WGS) entry which is preliminary data.</text>
</comment>
<keyword evidence="3" id="KW-1185">Reference proteome</keyword>
<feature type="region of interest" description="Disordered" evidence="1">
    <location>
        <begin position="58"/>
        <end position="79"/>
    </location>
</feature>
<dbReference type="Proteomes" id="UP001195483">
    <property type="component" value="Unassembled WGS sequence"/>
</dbReference>
<dbReference type="AlphaFoldDB" id="A0AAE0VHB9"/>
<organism evidence="2 3">
    <name type="scientific">Potamilus streckersoni</name>
    <dbReference type="NCBI Taxonomy" id="2493646"/>
    <lineage>
        <taxon>Eukaryota</taxon>
        <taxon>Metazoa</taxon>
        <taxon>Spiralia</taxon>
        <taxon>Lophotrochozoa</taxon>
        <taxon>Mollusca</taxon>
        <taxon>Bivalvia</taxon>
        <taxon>Autobranchia</taxon>
        <taxon>Heteroconchia</taxon>
        <taxon>Palaeoheterodonta</taxon>
        <taxon>Unionida</taxon>
        <taxon>Unionoidea</taxon>
        <taxon>Unionidae</taxon>
        <taxon>Ambleminae</taxon>
        <taxon>Lampsilini</taxon>
        <taxon>Potamilus</taxon>
    </lineage>
</organism>